<dbReference type="PANTHER" id="PTHR10859">
    <property type="entry name" value="GLYCOSYL TRANSFERASE"/>
    <property type="match status" value="1"/>
</dbReference>
<evidence type="ECO:0000256" key="14">
    <source>
        <dbReference type="SAM" id="Phobius"/>
    </source>
</evidence>
<organism evidence="17 18">
    <name type="scientific">Promicromonospora sukumoe</name>
    <dbReference type="NCBI Taxonomy" id="88382"/>
    <lineage>
        <taxon>Bacteria</taxon>
        <taxon>Bacillati</taxon>
        <taxon>Actinomycetota</taxon>
        <taxon>Actinomycetes</taxon>
        <taxon>Micrococcales</taxon>
        <taxon>Promicromonosporaceae</taxon>
        <taxon>Promicromonospora</taxon>
    </lineage>
</organism>
<evidence type="ECO:0000256" key="9">
    <source>
        <dbReference type="ARBA" id="ARBA00022824"/>
    </source>
</evidence>
<evidence type="ECO:0000256" key="7">
    <source>
        <dbReference type="ARBA" id="ARBA00022679"/>
    </source>
</evidence>
<evidence type="ECO:0000256" key="11">
    <source>
        <dbReference type="ARBA" id="ARBA00022989"/>
    </source>
</evidence>
<reference evidence="17 18" key="1">
    <citation type="submission" date="2020-07" db="EMBL/GenBank/DDBJ databases">
        <title>Sequencing the genomes of 1000 actinobacteria strains.</title>
        <authorList>
            <person name="Klenk H.-P."/>
        </authorList>
    </citation>
    <scope>NUCLEOTIDE SEQUENCE [LARGE SCALE GENOMIC DNA]</scope>
    <source>
        <strain evidence="17 18">DSM 44121</strain>
    </source>
</reference>
<dbReference type="InterPro" id="IPR001173">
    <property type="entry name" value="Glyco_trans_2-like"/>
</dbReference>
<dbReference type="GO" id="GO:0004581">
    <property type="term" value="F:dolichyl-phosphate beta-glucosyltransferase activity"/>
    <property type="evidence" value="ECO:0007669"/>
    <property type="project" value="UniProtKB-EC"/>
</dbReference>
<feature type="transmembrane region" description="Helical" evidence="14">
    <location>
        <begin position="364"/>
        <end position="386"/>
    </location>
</feature>
<keyword evidence="12 14" id="KW-0472">Membrane</keyword>
<keyword evidence="10" id="KW-0735">Signal-anchor</keyword>
<dbReference type="Proteomes" id="UP000540568">
    <property type="component" value="Unassembled WGS sequence"/>
</dbReference>
<evidence type="ECO:0000313" key="18">
    <source>
        <dbReference type="Proteomes" id="UP000540568"/>
    </source>
</evidence>
<dbReference type="InterPro" id="IPR029044">
    <property type="entry name" value="Nucleotide-diphossugar_trans"/>
</dbReference>
<evidence type="ECO:0000313" key="17">
    <source>
        <dbReference type="EMBL" id="MBA8807840.1"/>
    </source>
</evidence>
<feature type="transmembrane region" description="Helical" evidence="14">
    <location>
        <begin position="267"/>
        <end position="288"/>
    </location>
</feature>
<keyword evidence="7" id="KW-0808">Transferase</keyword>
<dbReference type="InterPro" id="IPR035518">
    <property type="entry name" value="DPG_synthase"/>
</dbReference>
<comment type="catalytic activity">
    <reaction evidence="13">
        <text>a di-trans,poly-cis-dolichyl phosphate + UDP-alpha-D-glucose = a di-trans,poly-cis-dolichyl beta-D-glucosyl phosphate + UDP</text>
        <dbReference type="Rhea" id="RHEA:15401"/>
        <dbReference type="Rhea" id="RHEA-COMP:19498"/>
        <dbReference type="Rhea" id="RHEA-COMP:19502"/>
        <dbReference type="ChEBI" id="CHEBI:57525"/>
        <dbReference type="ChEBI" id="CHEBI:57683"/>
        <dbReference type="ChEBI" id="CHEBI:58223"/>
        <dbReference type="ChEBI" id="CHEBI:58885"/>
        <dbReference type="EC" id="2.4.1.117"/>
    </reaction>
    <physiologicalReaction direction="left-to-right" evidence="13">
        <dbReference type="Rhea" id="RHEA:15402"/>
    </physiologicalReaction>
</comment>
<keyword evidence="6" id="KW-0328">Glycosyltransferase</keyword>
<dbReference type="Pfam" id="PF04138">
    <property type="entry name" value="GtrA_DPMS_TM"/>
    <property type="match status" value="1"/>
</dbReference>
<dbReference type="GO" id="GO:0016020">
    <property type="term" value="C:membrane"/>
    <property type="evidence" value="ECO:0007669"/>
    <property type="project" value="UniProtKB-SubCell"/>
</dbReference>
<keyword evidence="9" id="KW-0256">Endoplasmic reticulum</keyword>
<proteinExistence type="inferred from homology"/>
<comment type="caution">
    <text evidence="17">The sequence shown here is derived from an EMBL/GenBank/DDBJ whole genome shotgun (WGS) entry which is preliminary data.</text>
</comment>
<evidence type="ECO:0000256" key="10">
    <source>
        <dbReference type="ARBA" id="ARBA00022968"/>
    </source>
</evidence>
<evidence type="ECO:0000256" key="6">
    <source>
        <dbReference type="ARBA" id="ARBA00022676"/>
    </source>
</evidence>
<evidence type="ECO:0000256" key="12">
    <source>
        <dbReference type="ARBA" id="ARBA00023136"/>
    </source>
</evidence>
<evidence type="ECO:0000256" key="1">
    <source>
        <dbReference type="ARBA" id="ARBA00004141"/>
    </source>
</evidence>
<evidence type="ECO:0000256" key="2">
    <source>
        <dbReference type="ARBA" id="ARBA00004389"/>
    </source>
</evidence>
<dbReference type="EC" id="2.4.1.117" evidence="5"/>
<dbReference type="GO" id="GO:0000271">
    <property type="term" value="P:polysaccharide biosynthetic process"/>
    <property type="evidence" value="ECO:0007669"/>
    <property type="project" value="InterPro"/>
</dbReference>
<accession>A0A7W3PDD6</accession>
<dbReference type="PANTHER" id="PTHR10859:SF91">
    <property type="entry name" value="DOLICHYL-PHOSPHATE BETA-GLUCOSYLTRANSFERASE"/>
    <property type="match status" value="1"/>
</dbReference>
<dbReference type="RefSeq" id="WP_182615457.1">
    <property type="nucleotide sequence ID" value="NZ_BAAATF010000006.1"/>
</dbReference>
<keyword evidence="8 14" id="KW-0812">Transmembrane</keyword>
<dbReference type="SUPFAM" id="SSF53448">
    <property type="entry name" value="Nucleotide-diphospho-sugar transferases"/>
    <property type="match status" value="1"/>
</dbReference>
<comment type="pathway">
    <text evidence="3">Protein modification; protein glycosylation.</text>
</comment>
<dbReference type="CDD" id="cd04188">
    <property type="entry name" value="DPG_synthase"/>
    <property type="match status" value="1"/>
</dbReference>
<sequence length="408" mass="43962">MDTTGPRLDVVVPVFNEAATLRASILTLQAALRASFETIGWQITIADNASTDESGWIADTLAKTVPGVRVIHLTEKGRGRALKTAWLTSDAEVVAYMDVDLSTDLRALAPLVAPLLSGHSDVAIGSRLARGARVVRGPRRELLSRGYNALLRTALGVTFSDAQCGFKAMTARAARELLPHVEDTGWFFDTELLVLAERIGLRITEVPVDWLDDPSSSVDVGATVRGDLAGIVRLERSLARGRVPLAELNTKLGRRPLDTRVPLMLQIVRFGVIGVGATILYSLLYLALQVIMPAQWSNFVALVISAVVNTAVNRRVTFGVRDRSTVALHLTEGLVVFGVTWAFTSTALAVAGTLDPNAGPWRNLVVLTTANVIATVAKFVAFHLLFRPTPPAEGAGAEHVTRQELLKV</sequence>
<feature type="domain" description="Glycosyltransferase 2-like" evidence="15">
    <location>
        <begin position="10"/>
        <end position="177"/>
    </location>
</feature>
<keyword evidence="18" id="KW-1185">Reference proteome</keyword>
<evidence type="ECO:0000256" key="3">
    <source>
        <dbReference type="ARBA" id="ARBA00004922"/>
    </source>
</evidence>
<dbReference type="GO" id="GO:0006487">
    <property type="term" value="P:protein N-linked glycosylation"/>
    <property type="evidence" value="ECO:0007669"/>
    <property type="project" value="TreeGrafter"/>
</dbReference>
<dbReference type="EMBL" id="JACGWV010000001">
    <property type="protein sequence ID" value="MBA8807840.1"/>
    <property type="molecule type" value="Genomic_DNA"/>
</dbReference>
<comment type="similarity">
    <text evidence="4">Belongs to the glycosyltransferase 2 family.</text>
</comment>
<dbReference type="Pfam" id="PF00535">
    <property type="entry name" value="Glycos_transf_2"/>
    <property type="match status" value="1"/>
</dbReference>
<name>A0A7W3PDD6_9MICO</name>
<feature type="domain" description="GtrA/DPMS transmembrane" evidence="16">
    <location>
        <begin position="269"/>
        <end position="383"/>
    </location>
</feature>
<feature type="transmembrane region" description="Helical" evidence="14">
    <location>
        <begin position="294"/>
        <end position="312"/>
    </location>
</feature>
<dbReference type="InterPro" id="IPR007267">
    <property type="entry name" value="GtrA_DPMS_TM"/>
</dbReference>
<evidence type="ECO:0000256" key="13">
    <source>
        <dbReference type="ARBA" id="ARBA00045097"/>
    </source>
</evidence>
<evidence type="ECO:0000256" key="8">
    <source>
        <dbReference type="ARBA" id="ARBA00022692"/>
    </source>
</evidence>
<feature type="transmembrane region" description="Helical" evidence="14">
    <location>
        <begin position="333"/>
        <end position="352"/>
    </location>
</feature>
<dbReference type="Gene3D" id="3.90.550.10">
    <property type="entry name" value="Spore Coat Polysaccharide Biosynthesis Protein SpsA, Chain A"/>
    <property type="match status" value="1"/>
</dbReference>
<comment type="subcellular location">
    <subcellularLocation>
        <location evidence="2">Endoplasmic reticulum membrane</location>
        <topology evidence="2">Single-pass membrane protein</topology>
    </subcellularLocation>
    <subcellularLocation>
        <location evidence="1">Membrane</location>
        <topology evidence="1">Multi-pass membrane protein</topology>
    </subcellularLocation>
</comment>
<evidence type="ECO:0000256" key="5">
    <source>
        <dbReference type="ARBA" id="ARBA00012583"/>
    </source>
</evidence>
<protein>
    <recommendedName>
        <fullName evidence="5">dolichyl-phosphate beta-glucosyltransferase</fullName>
        <ecNumber evidence="5">2.4.1.117</ecNumber>
    </recommendedName>
</protein>
<dbReference type="AlphaFoldDB" id="A0A7W3PDD6"/>
<gene>
    <name evidence="17" type="ORF">FHX71_001782</name>
</gene>
<evidence type="ECO:0000256" key="4">
    <source>
        <dbReference type="ARBA" id="ARBA00006739"/>
    </source>
</evidence>
<evidence type="ECO:0000259" key="16">
    <source>
        <dbReference type="Pfam" id="PF04138"/>
    </source>
</evidence>
<keyword evidence="11 14" id="KW-1133">Transmembrane helix</keyword>
<evidence type="ECO:0000259" key="15">
    <source>
        <dbReference type="Pfam" id="PF00535"/>
    </source>
</evidence>